<dbReference type="GO" id="GO:0034599">
    <property type="term" value="P:cellular response to oxidative stress"/>
    <property type="evidence" value="ECO:0007669"/>
    <property type="project" value="TreeGrafter"/>
</dbReference>
<dbReference type="InterPro" id="IPR000866">
    <property type="entry name" value="AhpC/TSA"/>
</dbReference>
<feature type="transmembrane region" description="Helical" evidence="12">
    <location>
        <begin position="6"/>
        <end position="24"/>
    </location>
</feature>
<dbReference type="PANTHER" id="PTHR42801">
    <property type="entry name" value="THIOREDOXIN-DEPENDENT PEROXIDE REDUCTASE"/>
    <property type="match status" value="1"/>
</dbReference>
<dbReference type="HOGENOM" id="CLU_986263_0_0_6"/>
<keyword evidence="4" id="KW-0049">Antioxidant</keyword>
<comment type="similarity">
    <text evidence="9">Belongs to the peroxiredoxin family. BCP/PrxQ subfamily.</text>
</comment>
<dbReference type="InterPro" id="IPR050924">
    <property type="entry name" value="Peroxiredoxin_BCP/PrxQ"/>
</dbReference>
<keyword evidence="12" id="KW-1133">Transmembrane helix</keyword>
<feature type="transmembrane region" description="Helical" evidence="12">
    <location>
        <begin position="36"/>
        <end position="58"/>
    </location>
</feature>
<feature type="domain" description="Thioredoxin" evidence="13">
    <location>
        <begin position="98"/>
        <end position="271"/>
    </location>
</feature>
<sequence length="282" mass="30697">MNIIALSASLFGFVFTFATIVLYFRTIPRGKVPKKVTGLATRLVLGVSASATGIILGATGVSSAGWIVNLPAGLSIFFGSIILYFLSQRKTPLGDIKVKVGDKLLPFTATTSNGNDFSSDEFQGRRVLLKFYRGGWCPYCVAELAAFNKMIPEFEQFNISIYALSKDTPQEAAVHKVRDGLDISLLSDPQLEVIRSYGVEHHKTLGQTKNPTSTLGGLALGFAPFEFAAMAIPTTLLIDEAGVIRWVDQSDDIRVRSSVDRIMDSIKSAFEDDDTTNLQETA</sequence>
<dbReference type="GO" id="GO:0045454">
    <property type="term" value="P:cell redox homeostasis"/>
    <property type="evidence" value="ECO:0007669"/>
    <property type="project" value="TreeGrafter"/>
</dbReference>
<dbReference type="KEGG" id="mpc:Mar181_1333"/>
<proteinExistence type="inferred from homology"/>
<dbReference type="InterPro" id="IPR036249">
    <property type="entry name" value="Thioredoxin-like_sf"/>
</dbReference>
<dbReference type="AlphaFoldDB" id="F6CWM7"/>
<evidence type="ECO:0000256" key="8">
    <source>
        <dbReference type="ARBA" id="ARBA00032824"/>
    </source>
</evidence>
<comment type="catalytic activity">
    <reaction evidence="11">
        <text>a hydroperoxide + [thioredoxin]-dithiol = an alcohol + [thioredoxin]-disulfide + H2O</text>
        <dbReference type="Rhea" id="RHEA:62620"/>
        <dbReference type="Rhea" id="RHEA-COMP:10698"/>
        <dbReference type="Rhea" id="RHEA-COMP:10700"/>
        <dbReference type="ChEBI" id="CHEBI:15377"/>
        <dbReference type="ChEBI" id="CHEBI:29950"/>
        <dbReference type="ChEBI" id="CHEBI:30879"/>
        <dbReference type="ChEBI" id="CHEBI:35924"/>
        <dbReference type="ChEBI" id="CHEBI:50058"/>
        <dbReference type="EC" id="1.11.1.24"/>
    </reaction>
</comment>
<evidence type="ECO:0000259" key="13">
    <source>
        <dbReference type="PROSITE" id="PS51352"/>
    </source>
</evidence>
<dbReference type="EC" id="1.11.1.24" evidence="2"/>
<evidence type="ECO:0000313" key="15">
    <source>
        <dbReference type="Proteomes" id="UP000009230"/>
    </source>
</evidence>
<organism evidence="14 15">
    <name type="scientific">Marinomonas posidonica (strain CECT 7376 / NCIMB 14433 / IVIA-Po-181)</name>
    <dbReference type="NCBI Taxonomy" id="491952"/>
    <lineage>
        <taxon>Bacteria</taxon>
        <taxon>Pseudomonadati</taxon>
        <taxon>Pseudomonadota</taxon>
        <taxon>Gammaproteobacteria</taxon>
        <taxon>Oceanospirillales</taxon>
        <taxon>Oceanospirillaceae</taxon>
        <taxon>Marinomonas</taxon>
    </lineage>
</organism>
<dbReference type="PANTHER" id="PTHR42801:SF7">
    <property type="entry name" value="SLL1159 PROTEIN"/>
    <property type="match status" value="1"/>
</dbReference>
<evidence type="ECO:0000256" key="12">
    <source>
        <dbReference type="SAM" id="Phobius"/>
    </source>
</evidence>
<dbReference type="eggNOG" id="COG1225">
    <property type="taxonomic scope" value="Bacteria"/>
</dbReference>
<reference evidence="14 15" key="1">
    <citation type="journal article" date="2012" name="Stand. Genomic Sci.">
        <title>Complete genome sequence of Marinomonas posidonica type strain (IVIA-Po-181(T)).</title>
        <authorList>
            <person name="Lucas-Elio P."/>
            <person name="Goodwin L."/>
            <person name="Woyke T."/>
            <person name="Pitluck S."/>
            <person name="Nolan M."/>
            <person name="Kyrpides N.C."/>
            <person name="Detter J.C."/>
            <person name="Copeland A."/>
            <person name="Lu M."/>
            <person name="Bruce D."/>
            <person name="Detter C."/>
            <person name="Tapia R."/>
            <person name="Han S."/>
            <person name="Land M.L."/>
            <person name="Ivanova N."/>
            <person name="Mikhailova N."/>
            <person name="Johnston A.W."/>
            <person name="Sanchez-Amat A."/>
        </authorList>
    </citation>
    <scope>NUCLEOTIDE SEQUENCE [LARGE SCALE GENOMIC DNA]</scope>
    <source>
        <strain evidence="15">CECT 7376 / NCIMB 14433 / IVIA-Po-181</strain>
    </source>
</reference>
<dbReference type="Gene3D" id="3.40.30.10">
    <property type="entry name" value="Glutaredoxin"/>
    <property type="match status" value="1"/>
</dbReference>
<dbReference type="STRING" id="491952.Mar181_1333"/>
<keyword evidence="15" id="KW-1185">Reference proteome</keyword>
<dbReference type="EMBL" id="CP002771">
    <property type="protein sequence ID" value="AEF54377.1"/>
    <property type="molecule type" value="Genomic_DNA"/>
</dbReference>
<name>F6CWM7_MARPP</name>
<evidence type="ECO:0000256" key="5">
    <source>
        <dbReference type="ARBA" id="ARBA00023002"/>
    </source>
</evidence>
<evidence type="ECO:0000256" key="10">
    <source>
        <dbReference type="ARBA" id="ARBA00042639"/>
    </source>
</evidence>
<evidence type="ECO:0000256" key="7">
    <source>
        <dbReference type="ARBA" id="ARBA00023284"/>
    </source>
</evidence>
<keyword evidence="7" id="KW-0676">Redox-active center</keyword>
<dbReference type="Proteomes" id="UP000009230">
    <property type="component" value="Chromosome"/>
</dbReference>
<keyword evidence="3" id="KW-0575">Peroxidase</keyword>
<dbReference type="CDD" id="cd02971">
    <property type="entry name" value="PRX_family"/>
    <property type="match status" value="1"/>
</dbReference>
<gene>
    <name evidence="14" type="ordered locus">Mar181_1333</name>
</gene>
<comment type="function">
    <text evidence="1">Thiol-specific peroxidase that catalyzes the reduction of hydrogen peroxide and organic hydroperoxides to water and alcohols, respectively. Plays a role in cell protection against oxidative stress by detoxifying peroxides and as sensor of hydrogen peroxide-mediated signaling events.</text>
</comment>
<evidence type="ECO:0000256" key="11">
    <source>
        <dbReference type="ARBA" id="ARBA00049091"/>
    </source>
</evidence>
<dbReference type="SUPFAM" id="SSF52833">
    <property type="entry name" value="Thioredoxin-like"/>
    <property type="match status" value="1"/>
</dbReference>
<dbReference type="RefSeq" id="WP_013795852.1">
    <property type="nucleotide sequence ID" value="NC_015559.1"/>
</dbReference>
<evidence type="ECO:0000256" key="6">
    <source>
        <dbReference type="ARBA" id="ARBA00023157"/>
    </source>
</evidence>
<evidence type="ECO:0000256" key="2">
    <source>
        <dbReference type="ARBA" id="ARBA00013017"/>
    </source>
</evidence>
<evidence type="ECO:0000256" key="4">
    <source>
        <dbReference type="ARBA" id="ARBA00022862"/>
    </source>
</evidence>
<keyword evidence="12" id="KW-0472">Membrane</keyword>
<evidence type="ECO:0000256" key="9">
    <source>
        <dbReference type="ARBA" id="ARBA00038489"/>
    </source>
</evidence>
<feature type="transmembrane region" description="Helical" evidence="12">
    <location>
        <begin position="64"/>
        <end position="86"/>
    </location>
</feature>
<protein>
    <recommendedName>
        <fullName evidence="2">thioredoxin-dependent peroxiredoxin</fullName>
        <ecNumber evidence="2">1.11.1.24</ecNumber>
    </recommendedName>
    <alternativeName>
        <fullName evidence="8">Thioredoxin peroxidase</fullName>
    </alternativeName>
    <alternativeName>
        <fullName evidence="10">Thioredoxin-dependent peroxiredoxin Bcp</fullName>
    </alternativeName>
</protein>
<accession>F6CWM7</accession>
<evidence type="ECO:0000256" key="1">
    <source>
        <dbReference type="ARBA" id="ARBA00003330"/>
    </source>
</evidence>
<keyword evidence="12" id="KW-0812">Transmembrane</keyword>
<dbReference type="Pfam" id="PF00578">
    <property type="entry name" value="AhpC-TSA"/>
    <property type="match status" value="1"/>
</dbReference>
<evidence type="ECO:0000313" key="14">
    <source>
        <dbReference type="EMBL" id="AEF54377.1"/>
    </source>
</evidence>
<dbReference type="GO" id="GO:0008379">
    <property type="term" value="F:thioredoxin peroxidase activity"/>
    <property type="evidence" value="ECO:0007669"/>
    <property type="project" value="TreeGrafter"/>
</dbReference>
<evidence type="ECO:0000256" key="3">
    <source>
        <dbReference type="ARBA" id="ARBA00022559"/>
    </source>
</evidence>
<dbReference type="InterPro" id="IPR013766">
    <property type="entry name" value="Thioredoxin_domain"/>
</dbReference>
<dbReference type="OrthoDB" id="9809746at2"/>
<dbReference type="PROSITE" id="PS51352">
    <property type="entry name" value="THIOREDOXIN_2"/>
    <property type="match status" value="1"/>
</dbReference>
<keyword evidence="6" id="KW-1015">Disulfide bond</keyword>
<dbReference type="GO" id="GO:0005737">
    <property type="term" value="C:cytoplasm"/>
    <property type="evidence" value="ECO:0007669"/>
    <property type="project" value="TreeGrafter"/>
</dbReference>
<keyword evidence="5" id="KW-0560">Oxidoreductase</keyword>